<sequence>MKNRILIVLLALSLGGCATISDLFAEDDEIEIRRLKPIEATFEPQIKWETDVGDGVQDYFSRLAPTVAYGKVFAASRDGIVVALEPETGKKIWEQDFANYDNYSFKKAMLWYSNRAVSAKISGGLSAAYESVFFGTENGYVYALAEATGELKWKVGVKGEVISAPAVDAGVVLVNTTSGHLIALDPDTGEQKWITESDVPPLTLRGVSAPAADSGGALVGTPSGKLQVTLIETGMVAWETQIASPSGATELERIVDIDVKPLVFGGNVFVVSYNGTLSAVELRTGQVIWTREYGSYRNISIDGNRLFVIDNSSNLYAIDRRSGVELWSNVALKSRNITSATPHGDYVVVGDMYGFVHWFTQDEGKLVARLEVGGDDEDEAIFTAPISAENTLYVTTREGKLAAITQPE</sequence>
<proteinExistence type="inferred from homology"/>
<dbReference type="InterPro" id="IPR015943">
    <property type="entry name" value="WD40/YVTN_repeat-like_dom_sf"/>
</dbReference>
<feature type="signal peptide" evidence="5">
    <location>
        <begin position="1"/>
        <end position="25"/>
    </location>
</feature>
<dbReference type="RefSeq" id="WP_006009717.1">
    <property type="nucleotide sequence ID" value="NZ_BAEQ01000016.1"/>
</dbReference>
<dbReference type="PANTHER" id="PTHR34512">
    <property type="entry name" value="CELL SURFACE PROTEIN"/>
    <property type="match status" value="1"/>
</dbReference>
<dbReference type="STRING" id="1121922.GCA_000428905_01555"/>
<feature type="domain" description="Pyrrolo-quinoline quinone repeat" evidence="6">
    <location>
        <begin position="77"/>
        <end position="329"/>
    </location>
</feature>
<dbReference type="InterPro" id="IPR017687">
    <property type="entry name" value="BamB"/>
</dbReference>
<evidence type="ECO:0000259" key="6">
    <source>
        <dbReference type="Pfam" id="PF13360"/>
    </source>
</evidence>
<evidence type="ECO:0000256" key="4">
    <source>
        <dbReference type="HAMAP-Rule" id="MF_00923"/>
    </source>
</evidence>
<dbReference type="Gene3D" id="2.130.10.10">
    <property type="entry name" value="YVTN repeat-like/Quinoprotein amine dehydrogenase"/>
    <property type="match status" value="1"/>
</dbReference>
<dbReference type="GO" id="GO:0051205">
    <property type="term" value="P:protein insertion into membrane"/>
    <property type="evidence" value="ECO:0007669"/>
    <property type="project" value="UniProtKB-UniRule"/>
</dbReference>
<dbReference type="OrthoDB" id="5173551at2"/>
<dbReference type="SMART" id="SM00564">
    <property type="entry name" value="PQQ"/>
    <property type="match status" value="6"/>
</dbReference>
<name>K6Y554_9ALTE</name>
<evidence type="ECO:0000256" key="3">
    <source>
        <dbReference type="ARBA" id="ARBA00023237"/>
    </source>
</evidence>
<keyword evidence="8" id="KW-1185">Reference proteome</keyword>
<dbReference type="Proteomes" id="UP000006251">
    <property type="component" value="Unassembled WGS sequence"/>
</dbReference>
<dbReference type="NCBIfam" id="NF008351">
    <property type="entry name" value="PRK11138.1"/>
    <property type="match status" value="1"/>
</dbReference>
<evidence type="ECO:0000256" key="1">
    <source>
        <dbReference type="ARBA" id="ARBA00022729"/>
    </source>
</evidence>
<dbReference type="GO" id="GO:0043165">
    <property type="term" value="P:Gram-negative-bacterium-type cell outer membrane assembly"/>
    <property type="evidence" value="ECO:0007669"/>
    <property type="project" value="UniProtKB-UniRule"/>
</dbReference>
<dbReference type="PANTHER" id="PTHR34512:SF30">
    <property type="entry name" value="OUTER MEMBRANE PROTEIN ASSEMBLY FACTOR BAMB"/>
    <property type="match status" value="1"/>
</dbReference>
<comment type="caution">
    <text evidence="7">The sequence shown here is derived from an EMBL/GenBank/DDBJ whole genome shotgun (WGS) entry which is preliminary data.</text>
</comment>
<keyword evidence="2 4" id="KW-0472">Membrane</keyword>
<comment type="subcellular location">
    <subcellularLocation>
        <location evidence="4">Cell outer membrane</location>
        <topology evidence="4">Lipid-anchor</topology>
    </subcellularLocation>
</comment>
<dbReference type="InterPro" id="IPR018391">
    <property type="entry name" value="PQQ_b-propeller_rpt"/>
</dbReference>
<dbReference type="GO" id="GO:0009279">
    <property type="term" value="C:cell outer membrane"/>
    <property type="evidence" value="ECO:0007669"/>
    <property type="project" value="UniProtKB-SubCell"/>
</dbReference>
<evidence type="ECO:0000313" key="7">
    <source>
        <dbReference type="EMBL" id="GAC27914.1"/>
    </source>
</evidence>
<dbReference type="HAMAP" id="MF_00923">
    <property type="entry name" value="OM_assembly_BamB"/>
    <property type="match status" value="1"/>
</dbReference>
<comment type="similarity">
    <text evidence="4">Belongs to the BamB family.</text>
</comment>
<dbReference type="SUPFAM" id="SSF50998">
    <property type="entry name" value="Quinoprotein alcohol dehydrogenase-like"/>
    <property type="match status" value="1"/>
</dbReference>
<evidence type="ECO:0000313" key="8">
    <source>
        <dbReference type="Proteomes" id="UP000006251"/>
    </source>
</evidence>
<protein>
    <recommendedName>
        <fullName evidence="4">Outer membrane protein assembly factor BamB</fullName>
    </recommendedName>
</protein>
<gene>
    <name evidence="7" type="primary">yfgL</name>
    <name evidence="4" type="synonym">bamB</name>
    <name evidence="7" type="ORF">GPAL_1035</name>
</gene>
<dbReference type="EMBL" id="BAEQ01000016">
    <property type="protein sequence ID" value="GAC27914.1"/>
    <property type="molecule type" value="Genomic_DNA"/>
</dbReference>
<dbReference type="InterPro" id="IPR002372">
    <property type="entry name" value="PQQ_rpt_dom"/>
</dbReference>
<keyword evidence="3 4" id="KW-0998">Cell outer membrane</keyword>
<reference evidence="8" key="1">
    <citation type="journal article" date="2014" name="Environ. Microbiol.">
        <title>Comparative genomics of the marine bacterial genus Glaciecola reveals the high degree of genomic diversity and genomic characteristic for cold adaptation.</title>
        <authorList>
            <person name="Qin Q.L."/>
            <person name="Xie B.B."/>
            <person name="Yu Y."/>
            <person name="Shu Y.L."/>
            <person name="Rong J.C."/>
            <person name="Zhang Y.J."/>
            <person name="Zhao D.L."/>
            <person name="Chen X.L."/>
            <person name="Zhang X.Y."/>
            <person name="Chen B."/>
            <person name="Zhou B.C."/>
            <person name="Zhang Y.Z."/>
        </authorList>
    </citation>
    <scope>NUCLEOTIDE SEQUENCE [LARGE SCALE GENOMIC DNA]</scope>
    <source>
        <strain evidence="8">ACAM 615</strain>
    </source>
</reference>
<organism evidence="7 8">
    <name type="scientific">Brumicola pallidula DSM 14239 = ACAM 615</name>
    <dbReference type="NCBI Taxonomy" id="1121922"/>
    <lineage>
        <taxon>Bacteria</taxon>
        <taxon>Pseudomonadati</taxon>
        <taxon>Pseudomonadota</taxon>
        <taxon>Gammaproteobacteria</taxon>
        <taxon>Alteromonadales</taxon>
        <taxon>Alteromonadaceae</taxon>
        <taxon>Brumicola</taxon>
    </lineage>
</organism>
<keyword evidence="4" id="KW-0564">Palmitate</keyword>
<dbReference type="NCBIfam" id="TIGR03300">
    <property type="entry name" value="assembly_YfgL"/>
    <property type="match status" value="1"/>
</dbReference>
<dbReference type="PROSITE" id="PS51257">
    <property type="entry name" value="PROKAR_LIPOPROTEIN"/>
    <property type="match status" value="1"/>
</dbReference>
<dbReference type="InterPro" id="IPR011047">
    <property type="entry name" value="Quinoprotein_ADH-like_sf"/>
</dbReference>
<comment type="subunit">
    <text evidence="4">Part of the Bam complex.</text>
</comment>
<keyword evidence="4 7" id="KW-0449">Lipoprotein</keyword>
<keyword evidence="1 4" id="KW-0732">Signal</keyword>
<evidence type="ECO:0000256" key="5">
    <source>
        <dbReference type="SAM" id="SignalP"/>
    </source>
</evidence>
<comment type="function">
    <text evidence="4">Part of the outer membrane protein assembly complex, which is involved in assembly and insertion of beta-barrel proteins into the outer membrane.</text>
</comment>
<accession>K6Y554</accession>
<dbReference type="Pfam" id="PF13360">
    <property type="entry name" value="PQQ_2"/>
    <property type="match status" value="1"/>
</dbReference>
<dbReference type="AlphaFoldDB" id="K6Y554"/>
<evidence type="ECO:0000256" key="2">
    <source>
        <dbReference type="ARBA" id="ARBA00023136"/>
    </source>
</evidence>
<feature type="chain" id="PRO_5009016178" description="Outer membrane protein assembly factor BamB" evidence="5">
    <location>
        <begin position="26"/>
        <end position="408"/>
    </location>
</feature>